<comment type="caution">
    <text evidence="10">The sequence shown here is derived from an EMBL/GenBank/DDBJ whole genome shotgun (WGS) entry which is preliminary data.</text>
</comment>
<protein>
    <recommendedName>
        <fullName evidence="9">SSD domain-containing protein</fullName>
    </recommendedName>
</protein>
<name>A0A402BJI6_9CHLR</name>
<evidence type="ECO:0000313" key="10">
    <source>
        <dbReference type="EMBL" id="GCE31505.1"/>
    </source>
</evidence>
<feature type="transmembrane region" description="Helical" evidence="8">
    <location>
        <begin position="294"/>
        <end position="321"/>
    </location>
</feature>
<feature type="transmembrane region" description="Helical" evidence="8">
    <location>
        <begin position="776"/>
        <end position="799"/>
    </location>
</feature>
<feature type="region of interest" description="Disordered" evidence="7">
    <location>
        <begin position="474"/>
        <end position="495"/>
    </location>
</feature>
<feature type="region of interest" description="Disordered" evidence="7">
    <location>
        <begin position="517"/>
        <end position="560"/>
    </location>
</feature>
<feature type="transmembrane region" description="Helical" evidence="8">
    <location>
        <begin position="218"/>
        <end position="238"/>
    </location>
</feature>
<dbReference type="Proteomes" id="UP000287171">
    <property type="component" value="Unassembled WGS sequence"/>
</dbReference>
<keyword evidence="3" id="KW-1003">Cell membrane</keyword>
<feature type="transmembrane region" description="Helical" evidence="8">
    <location>
        <begin position="747"/>
        <end position="770"/>
    </location>
</feature>
<feature type="transmembrane region" description="Helical" evidence="8">
    <location>
        <begin position="389"/>
        <end position="408"/>
    </location>
</feature>
<evidence type="ECO:0000256" key="6">
    <source>
        <dbReference type="ARBA" id="ARBA00023136"/>
    </source>
</evidence>
<dbReference type="PROSITE" id="PS50156">
    <property type="entry name" value="SSD"/>
    <property type="match status" value="1"/>
</dbReference>
<feature type="transmembrane region" description="Helical" evidence="8">
    <location>
        <begin position="193"/>
        <end position="211"/>
    </location>
</feature>
<dbReference type="Pfam" id="PF03176">
    <property type="entry name" value="MMPL"/>
    <property type="match status" value="2"/>
</dbReference>
<feature type="compositionally biased region" description="Low complexity" evidence="7">
    <location>
        <begin position="526"/>
        <end position="547"/>
    </location>
</feature>
<feature type="domain" description="SSD" evidence="9">
    <location>
        <begin position="677"/>
        <end position="805"/>
    </location>
</feature>
<dbReference type="InterPro" id="IPR004869">
    <property type="entry name" value="MMPL_dom"/>
</dbReference>
<dbReference type="GO" id="GO:0005886">
    <property type="term" value="C:plasma membrane"/>
    <property type="evidence" value="ECO:0007669"/>
    <property type="project" value="UniProtKB-SubCell"/>
</dbReference>
<feature type="transmembrane region" description="Helical" evidence="8">
    <location>
        <begin position="674"/>
        <end position="695"/>
    </location>
</feature>
<dbReference type="SUPFAM" id="SSF82866">
    <property type="entry name" value="Multidrug efflux transporter AcrB transmembrane domain"/>
    <property type="match status" value="2"/>
</dbReference>
<evidence type="ECO:0000259" key="9">
    <source>
        <dbReference type="PROSITE" id="PS50156"/>
    </source>
</evidence>
<dbReference type="AlphaFoldDB" id="A0A402BJI6"/>
<feature type="transmembrane region" description="Helical" evidence="8">
    <location>
        <begin position="20"/>
        <end position="38"/>
    </location>
</feature>
<feature type="transmembrane region" description="Helical" evidence="8">
    <location>
        <begin position="707"/>
        <end position="726"/>
    </location>
</feature>
<evidence type="ECO:0000256" key="2">
    <source>
        <dbReference type="ARBA" id="ARBA00010157"/>
    </source>
</evidence>
<comment type="subcellular location">
    <subcellularLocation>
        <location evidence="1">Cell membrane</location>
        <topology evidence="1">Multi-pass membrane protein</topology>
    </subcellularLocation>
</comment>
<dbReference type="RefSeq" id="WP_126631463.1">
    <property type="nucleotide sequence ID" value="NZ_BIFT01000002.1"/>
</dbReference>
<feature type="transmembrane region" description="Helical" evidence="8">
    <location>
        <begin position="327"/>
        <end position="350"/>
    </location>
</feature>
<gene>
    <name evidence="10" type="ORF">KDA_69890</name>
</gene>
<dbReference type="PANTHER" id="PTHR33406">
    <property type="entry name" value="MEMBRANE PROTEIN MJ1562-RELATED"/>
    <property type="match status" value="1"/>
</dbReference>
<evidence type="ECO:0000256" key="4">
    <source>
        <dbReference type="ARBA" id="ARBA00022692"/>
    </source>
</evidence>
<evidence type="ECO:0000256" key="5">
    <source>
        <dbReference type="ARBA" id="ARBA00022989"/>
    </source>
</evidence>
<proteinExistence type="inferred from homology"/>
<organism evidence="10 11">
    <name type="scientific">Dictyobacter alpinus</name>
    <dbReference type="NCBI Taxonomy" id="2014873"/>
    <lineage>
        <taxon>Bacteria</taxon>
        <taxon>Bacillati</taxon>
        <taxon>Chloroflexota</taxon>
        <taxon>Ktedonobacteria</taxon>
        <taxon>Ktedonobacterales</taxon>
        <taxon>Dictyobacteraceae</taxon>
        <taxon>Dictyobacter</taxon>
    </lineage>
</organism>
<feature type="transmembrane region" description="Helical" evidence="8">
    <location>
        <begin position="648"/>
        <end position="667"/>
    </location>
</feature>
<dbReference type="PANTHER" id="PTHR33406:SF6">
    <property type="entry name" value="MEMBRANE PROTEIN YDGH-RELATED"/>
    <property type="match status" value="1"/>
</dbReference>
<dbReference type="Gene3D" id="1.20.1640.10">
    <property type="entry name" value="Multidrug efflux transporter AcrB transmembrane domain"/>
    <property type="match status" value="2"/>
</dbReference>
<feature type="transmembrane region" description="Helical" evidence="8">
    <location>
        <begin position="250"/>
        <end position="273"/>
    </location>
</feature>
<evidence type="ECO:0000256" key="1">
    <source>
        <dbReference type="ARBA" id="ARBA00004651"/>
    </source>
</evidence>
<dbReference type="EMBL" id="BIFT01000002">
    <property type="protein sequence ID" value="GCE31505.1"/>
    <property type="molecule type" value="Genomic_DNA"/>
</dbReference>
<keyword evidence="6 8" id="KW-0472">Membrane</keyword>
<comment type="similarity">
    <text evidence="2">Belongs to the resistance-nodulation-cell division (RND) (TC 2.A.6) family. MmpL subfamily.</text>
</comment>
<evidence type="ECO:0000256" key="3">
    <source>
        <dbReference type="ARBA" id="ARBA00022475"/>
    </source>
</evidence>
<dbReference type="InterPro" id="IPR000731">
    <property type="entry name" value="SSD"/>
</dbReference>
<feature type="compositionally biased region" description="Polar residues" evidence="7">
    <location>
        <begin position="548"/>
        <end position="560"/>
    </location>
</feature>
<sequence length="817" mass="87072">MVTRWLHALTDSATGRRGKFVTIAIWLIVAVALVLTAPKLADIYDNGSTQNIPSDANSQVAQRLLLEKFPGSKGTPAIIVFYDEKGLSADDKATAKKVSDWLVSSQKPASVDKVLSIFTVPQAASQLVSQDGKTMTLIANLTGSSSDTKFQDSVKQISNRLKTDTANTNVQAYVTGPAGVITDTVRIFGSVDVKLLLATVGLVLVLLILLYRSPILAFLPLIGVGWALQIINAILGFVGKTGVVGISQQATSIMTVLLFGAGTDYCIFIASRFREELVITQDKHEAMRTTMRAVGEAITSSAGTVILGLLTLLFTYIGLYYSLGPALVIAIFVMLIAGLTLVPALLVWLGRAAYWPFLPRYNPALHEEEAANLKGFWGSLGKWTARHRVVAVVGSTVFLIILALGNIGSVPTFNFLTAFREPTDSSKGYAILQKHFPAGTLAPTTVLVKLTGTDADAYKQLAKIDAINVAAQKAPGVAQVQGPTRPTGKDPLVDPAKLQSTITTLPAPLRDAIRSGKQANIPSQPPTGGQQPPTTGKPPVGGQTGKPSTGTGAQQPPTYTPEQLASIGAFAASTQYVSKDNSTFQLSVVLKDDPYSLTAINNITPLRDALNKALKDNFQGGNSPTASLYLAGQTSQLSDTLGYNQHDTYLVVPAVILLVGIVLALLLRSLIAPIYLLAAVTLNFLASIGICAFFFEHIEGQDGFSYAIPLYTFIFLVALGADYTIFLMSRVREEAKRQGIEKGVPYAVSRTGGVITSAGLILAGTFGVLMTLPLNILYQLGACVAVGILLDTFIVRGLLVPGLVLMLGKWNWWPGRL</sequence>
<accession>A0A402BJI6</accession>
<evidence type="ECO:0000256" key="7">
    <source>
        <dbReference type="SAM" id="MobiDB-lite"/>
    </source>
</evidence>
<reference evidence="11" key="1">
    <citation type="submission" date="2018-12" db="EMBL/GenBank/DDBJ databases">
        <title>Tengunoibacter tsumagoiensis gen. nov., sp. nov., Dictyobacter kobayashii sp. nov., D. alpinus sp. nov., and D. joshuensis sp. nov. and description of Dictyobacteraceae fam. nov. within the order Ktedonobacterales isolated from Tengu-no-mugimeshi.</title>
        <authorList>
            <person name="Wang C.M."/>
            <person name="Zheng Y."/>
            <person name="Sakai Y."/>
            <person name="Toyoda A."/>
            <person name="Minakuchi Y."/>
            <person name="Abe K."/>
            <person name="Yokota A."/>
            <person name="Yabe S."/>
        </authorList>
    </citation>
    <scope>NUCLEOTIDE SEQUENCE [LARGE SCALE GENOMIC DNA]</scope>
    <source>
        <strain evidence="11">Uno16</strain>
    </source>
</reference>
<dbReference type="OrthoDB" id="9782006at2"/>
<keyword evidence="11" id="KW-1185">Reference proteome</keyword>
<evidence type="ECO:0000256" key="8">
    <source>
        <dbReference type="SAM" id="Phobius"/>
    </source>
</evidence>
<dbReference type="InterPro" id="IPR050545">
    <property type="entry name" value="Mycobact_MmpL"/>
</dbReference>
<evidence type="ECO:0000313" key="11">
    <source>
        <dbReference type="Proteomes" id="UP000287171"/>
    </source>
</evidence>
<keyword evidence="4 8" id="KW-0812">Transmembrane</keyword>
<keyword evidence="5 8" id="KW-1133">Transmembrane helix</keyword>